<evidence type="ECO:0000259" key="4">
    <source>
        <dbReference type="PROSITE" id="PS50908"/>
    </source>
</evidence>
<dbReference type="InterPro" id="IPR036348">
    <property type="entry name" value="WIBG_N_sf"/>
</dbReference>
<dbReference type="GO" id="GO:0003723">
    <property type="term" value="F:RNA binding"/>
    <property type="evidence" value="ECO:0007669"/>
    <property type="project" value="TreeGrafter"/>
</dbReference>
<feature type="domain" description="RWD" evidence="4">
    <location>
        <begin position="610"/>
        <end position="733"/>
    </location>
</feature>
<name>A0A9P1MDJ2_9PEZI</name>
<feature type="compositionally biased region" description="Basic and acidic residues" evidence="2">
    <location>
        <begin position="547"/>
        <end position="568"/>
    </location>
</feature>
<dbReference type="PROSITE" id="PS50908">
    <property type="entry name" value="RWD"/>
    <property type="match status" value="1"/>
</dbReference>
<feature type="compositionally biased region" description="Basic residues" evidence="2">
    <location>
        <begin position="515"/>
        <end position="526"/>
    </location>
</feature>
<keyword evidence="3" id="KW-1133">Transmembrane helix</keyword>
<dbReference type="PANTHER" id="PTHR22959">
    <property type="entry name" value="PYM PROTEIN"/>
    <property type="match status" value="1"/>
</dbReference>
<sequence>MRQRVASHIENMEMDNSTVTPWTRILPILFGSTAQESQMPDLGSFLRYAEHCLGSTHAAHFQPLLQAAELSGTGDSVSGSLVDFIILMVKSLQSLLNTRSPPSFAIPRPTFDKAVDHILTAAGIATEKQRTLRDPAQQALFATIGVFSTLYEPAVGVYADFYFVQQNSARPVPVGPYFNYSPLSELFWELEMFQHLEAVTPRYLAPRCRHATRNTADLLSLPKISLSALLATCKISVHWTNSLDEHLVLNQDTRTITLFRYPSFCAATWMAGDGNFLASMISWHFVYTVGNVFMSSELPFLGNRLLNLQMFGERHKPMKLFDLYRDRRETEKYYTFWAVIWIGGASLLLSVVQVALAIMQVPQYCHRTSPPRVSSMGGSKQRYGREHDNVPLAAFPGKIGLGRGVSSKTCRWGDAMPSVPTPPTGTQPTNAGIITDVVSGERHIPSSTRADGSTRKAIKIRPGYRPPEDIELYKNRTAEAFRDRAKTVGIPGAAVAEEADESAKAGASSATSNKNAKRREARKKAKAVGADESGVAAGDAKAAQPAAKEDAKPAKTEEAEADPEVERQKKARNLKKKLKQAKDLKNKKEGGETLLPEQIAKVIKINELIRELDALGFDAEGEPKEEASPASNAKRIHKIKYRESRIDAVAFNKMGREEQVEEREVLESIFPEEITGAAPRPHVRPQRRLPPQLLLSEDRDVLLEALNTAAEENLGMAMVFALVSTVKEAAEQLIADREAAVEKVREEAARAAEQEENKKFHGTSVTPESFMKWREGFLREMEEQRLKEEEERLAELKKARVKEPGVEKLKVEAA</sequence>
<keyword evidence="1" id="KW-0175">Coiled coil</keyword>
<dbReference type="InterPro" id="IPR006575">
    <property type="entry name" value="RWD_dom"/>
</dbReference>
<dbReference type="Pfam" id="PF09282">
    <property type="entry name" value="Mago-bind"/>
    <property type="match status" value="1"/>
</dbReference>
<feature type="compositionally biased region" description="Low complexity" evidence="2">
    <location>
        <begin position="536"/>
        <end position="546"/>
    </location>
</feature>
<dbReference type="EMBL" id="CALLCH030000015">
    <property type="protein sequence ID" value="CAI4216838.1"/>
    <property type="molecule type" value="Genomic_DNA"/>
</dbReference>
<keyword evidence="3" id="KW-0472">Membrane</keyword>
<dbReference type="GO" id="GO:0005737">
    <property type="term" value="C:cytoplasm"/>
    <property type="evidence" value="ECO:0007669"/>
    <property type="project" value="TreeGrafter"/>
</dbReference>
<dbReference type="InterPro" id="IPR039333">
    <property type="entry name" value="PYM1"/>
</dbReference>
<feature type="compositionally biased region" description="Basic residues" evidence="2">
    <location>
        <begin position="569"/>
        <end position="579"/>
    </location>
</feature>
<dbReference type="Proteomes" id="UP000838763">
    <property type="component" value="Unassembled WGS sequence"/>
</dbReference>
<comment type="caution">
    <text evidence="5">The sequence shown here is derived from an EMBL/GenBank/DDBJ whole genome shotgun (WGS) entry which is preliminary data.</text>
</comment>
<protein>
    <recommendedName>
        <fullName evidence="4">RWD domain-containing protein</fullName>
    </recommendedName>
</protein>
<keyword evidence="3" id="KW-0812">Transmembrane</keyword>
<accession>A0A9P1MDJ2</accession>
<feature type="region of interest" description="Disordered" evidence="2">
    <location>
        <begin position="497"/>
        <end position="596"/>
    </location>
</feature>
<feature type="coiled-coil region" evidence="1">
    <location>
        <begin position="727"/>
        <end position="799"/>
    </location>
</feature>
<keyword evidence="6" id="KW-1185">Reference proteome</keyword>
<dbReference type="GO" id="GO:0035145">
    <property type="term" value="C:exon-exon junction complex"/>
    <property type="evidence" value="ECO:0007669"/>
    <property type="project" value="TreeGrafter"/>
</dbReference>
<dbReference type="InterPro" id="IPR016135">
    <property type="entry name" value="UBQ-conjugating_enzyme/RWD"/>
</dbReference>
<evidence type="ECO:0000313" key="6">
    <source>
        <dbReference type="Proteomes" id="UP000838763"/>
    </source>
</evidence>
<dbReference type="SUPFAM" id="SSF54495">
    <property type="entry name" value="UBC-like"/>
    <property type="match status" value="1"/>
</dbReference>
<feature type="compositionally biased region" description="Basic and acidic residues" evidence="2">
    <location>
        <begin position="580"/>
        <end position="591"/>
    </location>
</feature>
<proteinExistence type="predicted"/>
<dbReference type="InterPro" id="IPR015362">
    <property type="entry name" value="WIBG_mago-bd"/>
</dbReference>
<dbReference type="SMART" id="SM01273">
    <property type="entry name" value="Mago-bind"/>
    <property type="match status" value="1"/>
</dbReference>
<dbReference type="Gene3D" id="3.10.110.10">
    <property type="entry name" value="Ubiquitin Conjugating Enzyme"/>
    <property type="match status" value="1"/>
</dbReference>
<evidence type="ECO:0000256" key="3">
    <source>
        <dbReference type="SAM" id="Phobius"/>
    </source>
</evidence>
<feature type="region of interest" description="Disordered" evidence="2">
    <location>
        <begin position="443"/>
        <end position="463"/>
    </location>
</feature>
<dbReference type="SUPFAM" id="SSF101931">
    <property type="entry name" value="Pym (Within the bgcn gene intron protein, WIBG), N-terminal domain"/>
    <property type="match status" value="1"/>
</dbReference>
<feature type="transmembrane region" description="Helical" evidence="3">
    <location>
        <begin position="334"/>
        <end position="359"/>
    </location>
</feature>
<evidence type="ECO:0000256" key="1">
    <source>
        <dbReference type="SAM" id="Coils"/>
    </source>
</evidence>
<dbReference type="OrthoDB" id="21625at2759"/>
<reference evidence="5" key="1">
    <citation type="submission" date="2022-11" db="EMBL/GenBank/DDBJ databases">
        <authorList>
            <person name="Scott C."/>
            <person name="Bruce N."/>
        </authorList>
    </citation>
    <scope>NUCLEOTIDE SEQUENCE</scope>
</reference>
<dbReference type="AlphaFoldDB" id="A0A9P1MDJ2"/>
<evidence type="ECO:0000256" key="2">
    <source>
        <dbReference type="SAM" id="MobiDB-lite"/>
    </source>
</evidence>
<gene>
    <name evidence="5" type="ORF">PPNO1_LOCUS6483</name>
</gene>
<dbReference type="PANTHER" id="PTHR22959:SF0">
    <property type="entry name" value="PARTNER OF Y14 AND MAGO"/>
    <property type="match status" value="1"/>
</dbReference>
<dbReference type="GO" id="GO:1903259">
    <property type="term" value="P:exon-exon junction complex disassembly"/>
    <property type="evidence" value="ECO:0007669"/>
    <property type="project" value="InterPro"/>
</dbReference>
<organism evidence="5 6">
    <name type="scientific">Parascedosporium putredinis</name>
    <dbReference type="NCBI Taxonomy" id="1442378"/>
    <lineage>
        <taxon>Eukaryota</taxon>
        <taxon>Fungi</taxon>
        <taxon>Dikarya</taxon>
        <taxon>Ascomycota</taxon>
        <taxon>Pezizomycotina</taxon>
        <taxon>Sordariomycetes</taxon>
        <taxon>Hypocreomycetidae</taxon>
        <taxon>Microascales</taxon>
        <taxon>Microascaceae</taxon>
        <taxon>Parascedosporium</taxon>
    </lineage>
</organism>
<evidence type="ECO:0000313" key="5">
    <source>
        <dbReference type="EMBL" id="CAI4216838.1"/>
    </source>
</evidence>